<dbReference type="AlphaFoldDB" id="A0AAU9ERS7"/>
<evidence type="ECO:0000256" key="1">
    <source>
        <dbReference type="SAM" id="MobiDB-lite"/>
    </source>
</evidence>
<feature type="region of interest" description="Disordered" evidence="1">
    <location>
        <begin position="1"/>
        <end position="44"/>
    </location>
</feature>
<name>A0AAU9ERS7_DROMD</name>
<organism evidence="2 3">
    <name type="scientific">Drosophila madeirensis</name>
    <name type="common">Fruit fly</name>
    <dbReference type="NCBI Taxonomy" id="30013"/>
    <lineage>
        <taxon>Eukaryota</taxon>
        <taxon>Metazoa</taxon>
        <taxon>Ecdysozoa</taxon>
        <taxon>Arthropoda</taxon>
        <taxon>Hexapoda</taxon>
        <taxon>Insecta</taxon>
        <taxon>Pterygota</taxon>
        <taxon>Neoptera</taxon>
        <taxon>Endopterygota</taxon>
        <taxon>Diptera</taxon>
        <taxon>Brachycera</taxon>
        <taxon>Muscomorpha</taxon>
        <taxon>Ephydroidea</taxon>
        <taxon>Drosophilidae</taxon>
        <taxon>Drosophila</taxon>
        <taxon>Sophophora</taxon>
    </lineage>
</organism>
<proteinExistence type="predicted"/>
<gene>
    <name evidence="2" type="ORF">DMAD_08373</name>
</gene>
<reference evidence="2 3" key="1">
    <citation type="submission" date="2024-02" db="EMBL/GenBank/DDBJ databases">
        <title>A chromosome-level genome assembly of Drosophila madeirensis, a fruit fly species endemic to Madeira island.</title>
        <authorList>
            <person name="Tomihara K."/>
            <person name="Llopart A."/>
            <person name="Yamamoto D."/>
        </authorList>
    </citation>
    <scope>NUCLEOTIDE SEQUENCE [LARGE SCALE GENOMIC DNA]</scope>
    <source>
        <strain evidence="2 3">RF1</strain>
    </source>
</reference>
<protein>
    <submittedName>
        <fullName evidence="2">Uncharacterized protein</fullName>
    </submittedName>
</protein>
<keyword evidence="3" id="KW-1185">Reference proteome</keyword>
<evidence type="ECO:0000313" key="2">
    <source>
        <dbReference type="EMBL" id="BFF89668.1"/>
    </source>
</evidence>
<dbReference type="EMBL" id="AP029263">
    <property type="protein sequence ID" value="BFF89668.1"/>
    <property type="molecule type" value="Genomic_DNA"/>
</dbReference>
<dbReference type="Proteomes" id="UP001500889">
    <property type="component" value="Chromosome O"/>
</dbReference>
<accession>A0AAU9ERS7</accession>
<feature type="compositionally biased region" description="Acidic residues" evidence="1">
    <location>
        <begin position="15"/>
        <end position="25"/>
    </location>
</feature>
<evidence type="ECO:0000313" key="3">
    <source>
        <dbReference type="Proteomes" id="UP001500889"/>
    </source>
</evidence>
<sequence>MGRYIRNTRDPLVLSDEEEPSDEEFMAGPEGRHEPDNNLGSVPAGDTDLQFGHEFSCVEMMNALIQEGVSLDVPVLRAAHLNQICIGTFEIPPLFGTELYLFDGFKIARKFLKRLGAVESDTVVCDMAQGLACALNVRSSPSMISIQGPLVIGCVADGAAGVIIGYGVGQYHPHPNVDENGDYVGQSWHMEVRGFALDDDEDRRRLVTEYIRGVMTDPEINLNYNM</sequence>